<dbReference type="SUPFAM" id="SSF53474">
    <property type="entry name" value="alpha/beta-Hydrolases"/>
    <property type="match status" value="1"/>
</dbReference>
<dbReference type="Gene3D" id="3.40.50.1820">
    <property type="entry name" value="alpha/beta hydrolase"/>
    <property type="match status" value="1"/>
</dbReference>
<dbReference type="GO" id="GO:0016787">
    <property type="term" value="F:hydrolase activity"/>
    <property type="evidence" value="ECO:0007669"/>
    <property type="project" value="UniProtKB-KW"/>
</dbReference>
<gene>
    <name evidence="3" type="ORF">DFR75_1011125</name>
</gene>
<dbReference type="InterPro" id="IPR029058">
    <property type="entry name" value="AB_hydrolase_fold"/>
</dbReference>
<keyword evidence="4" id="KW-1185">Reference proteome</keyword>
<dbReference type="PRINTS" id="PR00412">
    <property type="entry name" value="EPOXHYDRLASE"/>
</dbReference>
<accession>A0A4V3CQI4</accession>
<dbReference type="InterPro" id="IPR000639">
    <property type="entry name" value="Epox_hydrolase-like"/>
</dbReference>
<reference evidence="3 4" key="1">
    <citation type="submission" date="2019-03" db="EMBL/GenBank/DDBJ databases">
        <title>Genomic Encyclopedia of Type Strains, Phase IV (KMG-IV): sequencing the most valuable type-strain genomes for metagenomic binning, comparative biology and taxonomic classification.</title>
        <authorList>
            <person name="Goeker M."/>
        </authorList>
    </citation>
    <scope>NUCLEOTIDE SEQUENCE [LARGE SCALE GENOMIC DNA]</scope>
    <source>
        <strain evidence="3 4">DSM 44496</strain>
    </source>
</reference>
<proteinExistence type="predicted"/>
<dbReference type="EMBL" id="SNXK01000001">
    <property type="protein sequence ID" value="TDP42019.1"/>
    <property type="molecule type" value="Genomic_DNA"/>
</dbReference>
<dbReference type="Pfam" id="PF12697">
    <property type="entry name" value="Abhydrolase_6"/>
    <property type="match status" value="1"/>
</dbReference>
<comment type="caution">
    <text evidence="3">The sequence shown here is derived from an EMBL/GenBank/DDBJ whole genome shotgun (WGS) entry which is preliminary data.</text>
</comment>
<feature type="domain" description="AB hydrolase-1" evidence="2">
    <location>
        <begin position="121"/>
        <end position="369"/>
    </location>
</feature>
<name>A0A4V3CQI4_NOCIG</name>
<evidence type="ECO:0000259" key="2">
    <source>
        <dbReference type="Pfam" id="PF12697"/>
    </source>
</evidence>
<dbReference type="Proteomes" id="UP000295087">
    <property type="component" value="Unassembled WGS sequence"/>
</dbReference>
<sequence length="379" mass="41348">MSAIHAVTFWNGTGSAVLGAPCRRVPLSASADFSGQEHMITAIRPSPHRFRRAVHAMVTGTLALLLTVGTAACTTPISADIPPYALATHNDPEFDRTFRHEFADIEGVRMHYVTGGTGTPVVLIHGWPQTWFGWWPIMPELAEKHTVYAIDLPGLGDSTGSPSGYDKATLARYVHTLIADRLGVRDARVIGHDFGAAVAFQYATQFPADTARLGYLDLPLPGPSIDAATYRSMSWHIAFHSQRRVPEAVVDDVREYLALFYPQVSFGGSAFGGTSDRSPFTDAEIDEYTRTYSRPEKLAGGFELYRALDQDVRDAVAAAPTPVPTLLMTAQGQLDPVRTTAAPRMTNIVRAVDVPNAGHWLIEENPQFVTSELLRFLAG</sequence>
<dbReference type="PANTHER" id="PTHR43329">
    <property type="entry name" value="EPOXIDE HYDROLASE"/>
    <property type="match status" value="1"/>
</dbReference>
<keyword evidence="1" id="KW-0378">Hydrolase</keyword>
<dbReference type="AlphaFoldDB" id="A0A4V3CQI4"/>
<organism evidence="3 4">
    <name type="scientific">Nocardia ignorata</name>
    <dbReference type="NCBI Taxonomy" id="145285"/>
    <lineage>
        <taxon>Bacteria</taxon>
        <taxon>Bacillati</taxon>
        <taxon>Actinomycetota</taxon>
        <taxon>Actinomycetes</taxon>
        <taxon>Mycobacteriales</taxon>
        <taxon>Nocardiaceae</taxon>
        <taxon>Nocardia</taxon>
    </lineage>
</organism>
<evidence type="ECO:0000256" key="1">
    <source>
        <dbReference type="ARBA" id="ARBA00022801"/>
    </source>
</evidence>
<protein>
    <submittedName>
        <fullName evidence="3">Pimeloyl-ACP methyl ester carboxylesterase</fullName>
    </submittedName>
</protein>
<evidence type="ECO:0000313" key="3">
    <source>
        <dbReference type="EMBL" id="TDP42019.1"/>
    </source>
</evidence>
<evidence type="ECO:0000313" key="4">
    <source>
        <dbReference type="Proteomes" id="UP000295087"/>
    </source>
</evidence>
<dbReference type="InterPro" id="IPR000073">
    <property type="entry name" value="AB_hydrolase_1"/>
</dbReference>